<evidence type="ECO:0000256" key="3">
    <source>
        <dbReference type="ARBA" id="ARBA00023155"/>
    </source>
</evidence>
<organism evidence="8 10">
    <name type="scientific">Didymodactylos carnosus</name>
    <dbReference type="NCBI Taxonomy" id="1234261"/>
    <lineage>
        <taxon>Eukaryota</taxon>
        <taxon>Metazoa</taxon>
        <taxon>Spiralia</taxon>
        <taxon>Gnathifera</taxon>
        <taxon>Rotifera</taxon>
        <taxon>Eurotatoria</taxon>
        <taxon>Bdelloidea</taxon>
        <taxon>Philodinida</taxon>
        <taxon>Philodinidae</taxon>
        <taxon>Didymodactylos</taxon>
    </lineage>
</organism>
<feature type="compositionally biased region" description="Acidic residues" evidence="6">
    <location>
        <begin position="150"/>
        <end position="176"/>
    </location>
</feature>
<feature type="domain" description="Homeobox" evidence="7">
    <location>
        <begin position="321"/>
        <end position="384"/>
    </location>
</feature>
<dbReference type="InterPro" id="IPR008422">
    <property type="entry name" value="KN_HD"/>
</dbReference>
<sequence>MSYLTSSTSADDNDENMIVDNESSKKLLNEQKNLIYKHPLFPFLVYVLEKCEDATLNPLLIYKEQKSPNTFEYDIKTFLQKNIMDQETIKMCKNDSSTQSINDFFIHAIQVLRIHLLELEKVNELCKDFCQRYIACLKLKLNFKSSVEEEDDYSSDDYPTENESDDNEQITDEEENNNERLIIRKRSKKNDSETYSSNEEIDDDEQPNHCKEKFTRLTNPSSYHYQESSLTSFTDIRARENVYDNSKSRLTTKPLLNGETPLSQIIGSSSNEQLLSSYQSHSNYSLKSLYTNKDDNDTISTSINTKRKRKQLLLMSTIASSQAAAKRGVLPKSATNIMRSWLFQHIVHPYPTEDEKRHISSKTNLSLLQVNNWFINARRRILQPMLEASNPDLILAKKKRYHHQELDTNEEVNDTGNNNNKQFPNSRYWPSNLTLINKQQSPDKHGKKK</sequence>
<dbReference type="InterPro" id="IPR001356">
    <property type="entry name" value="HD"/>
</dbReference>
<keyword evidence="4 5" id="KW-0539">Nucleus</keyword>
<dbReference type="Gene3D" id="1.10.10.60">
    <property type="entry name" value="Homeodomain-like"/>
    <property type="match status" value="1"/>
</dbReference>
<dbReference type="CDD" id="cd00086">
    <property type="entry name" value="homeodomain"/>
    <property type="match status" value="1"/>
</dbReference>
<dbReference type="GO" id="GO:0006355">
    <property type="term" value="P:regulation of DNA-templated transcription"/>
    <property type="evidence" value="ECO:0007669"/>
    <property type="project" value="InterPro"/>
</dbReference>
<evidence type="ECO:0000259" key="7">
    <source>
        <dbReference type="PROSITE" id="PS50071"/>
    </source>
</evidence>
<evidence type="ECO:0000256" key="2">
    <source>
        <dbReference type="ARBA" id="ARBA00023125"/>
    </source>
</evidence>
<dbReference type="AlphaFoldDB" id="A0A814G8Q9"/>
<gene>
    <name evidence="8" type="ORF">GPM918_LOCUS13243</name>
    <name evidence="9" type="ORF">SRO942_LOCUS13243</name>
</gene>
<keyword evidence="3 5" id="KW-0371">Homeobox</keyword>
<dbReference type="Proteomes" id="UP000681722">
    <property type="component" value="Unassembled WGS sequence"/>
</dbReference>
<feature type="region of interest" description="Disordered" evidence="6">
    <location>
        <begin position="150"/>
        <end position="209"/>
    </location>
</feature>
<name>A0A814G8Q9_9BILA</name>
<evidence type="ECO:0000256" key="4">
    <source>
        <dbReference type="ARBA" id="ARBA00023242"/>
    </source>
</evidence>
<dbReference type="Proteomes" id="UP000663829">
    <property type="component" value="Unassembled WGS sequence"/>
</dbReference>
<evidence type="ECO:0000313" key="9">
    <source>
        <dbReference type="EMBL" id="CAF3762783.1"/>
    </source>
</evidence>
<dbReference type="GO" id="GO:0003677">
    <property type="term" value="F:DNA binding"/>
    <property type="evidence" value="ECO:0007669"/>
    <property type="project" value="UniProtKB-UniRule"/>
</dbReference>
<dbReference type="Pfam" id="PF16493">
    <property type="entry name" value="Meis_PKNOX_N"/>
    <property type="match status" value="1"/>
</dbReference>
<feature type="region of interest" description="Disordered" evidence="6">
    <location>
        <begin position="407"/>
        <end position="429"/>
    </location>
</feature>
<evidence type="ECO:0000313" key="8">
    <source>
        <dbReference type="EMBL" id="CAF0990814.1"/>
    </source>
</evidence>
<accession>A0A814G8Q9</accession>
<dbReference type="Pfam" id="PF05920">
    <property type="entry name" value="Homeobox_KN"/>
    <property type="match status" value="1"/>
</dbReference>
<proteinExistence type="inferred from homology"/>
<evidence type="ECO:0000256" key="1">
    <source>
        <dbReference type="ARBA" id="ARBA00009661"/>
    </source>
</evidence>
<feature type="DNA-binding region" description="Homeobox" evidence="5">
    <location>
        <begin position="323"/>
        <end position="385"/>
    </location>
</feature>
<dbReference type="InterPro" id="IPR050224">
    <property type="entry name" value="TALE_homeobox"/>
</dbReference>
<comment type="subcellular location">
    <subcellularLocation>
        <location evidence="5">Nucleus</location>
    </subcellularLocation>
</comment>
<evidence type="ECO:0000256" key="6">
    <source>
        <dbReference type="SAM" id="MobiDB-lite"/>
    </source>
</evidence>
<dbReference type="EMBL" id="CAJNOQ010003012">
    <property type="protein sequence ID" value="CAF0990814.1"/>
    <property type="molecule type" value="Genomic_DNA"/>
</dbReference>
<keyword evidence="10" id="KW-1185">Reference proteome</keyword>
<dbReference type="InterPro" id="IPR009057">
    <property type="entry name" value="Homeodomain-like_sf"/>
</dbReference>
<dbReference type="OrthoDB" id="10056939at2759"/>
<dbReference type="PANTHER" id="PTHR11850">
    <property type="entry name" value="HOMEOBOX PROTEIN TRANSCRIPTION FACTORS"/>
    <property type="match status" value="1"/>
</dbReference>
<dbReference type="InterPro" id="IPR032453">
    <property type="entry name" value="PKNOX/Meis_N"/>
</dbReference>
<dbReference type="EMBL" id="CAJOBC010003012">
    <property type="protein sequence ID" value="CAF3762783.1"/>
    <property type="molecule type" value="Genomic_DNA"/>
</dbReference>
<dbReference type="SMART" id="SM00389">
    <property type="entry name" value="HOX"/>
    <property type="match status" value="1"/>
</dbReference>
<dbReference type="GO" id="GO:0005634">
    <property type="term" value="C:nucleus"/>
    <property type="evidence" value="ECO:0007669"/>
    <property type="project" value="UniProtKB-SubCell"/>
</dbReference>
<dbReference type="FunFam" id="1.10.10.60:FF:000004">
    <property type="entry name" value="Meis2 homeobox isoform 2c"/>
    <property type="match status" value="1"/>
</dbReference>
<comment type="caution">
    <text evidence="8">The sequence shown here is derived from an EMBL/GenBank/DDBJ whole genome shotgun (WGS) entry which is preliminary data.</text>
</comment>
<protein>
    <recommendedName>
        <fullName evidence="7">Homeobox domain-containing protein</fullName>
    </recommendedName>
</protein>
<evidence type="ECO:0000313" key="10">
    <source>
        <dbReference type="Proteomes" id="UP000663829"/>
    </source>
</evidence>
<evidence type="ECO:0000256" key="5">
    <source>
        <dbReference type="PROSITE-ProRule" id="PRU00108"/>
    </source>
</evidence>
<reference evidence="8" key="1">
    <citation type="submission" date="2021-02" db="EMBL/GenBank/DDBJ databases">
        <authorList>
            <person name="Nowell W R."/>
        </authorList>
    </citation>
    <scope>NUCLEOTIDE SEQUENCE</scope>
</reference>
<dbReference type="SUPFAM" id="SSF46689">
    <property type="entry name" value="Homeodomain-like"/>
    <property type="match status" value="1"/>
</dbReference>
<comment type="similarity">
    <text evidence="1">Belongs to the TALE/MEIS homeobox family.</text>
</comment>
<dbReference type="PROSITE" id="PS50071">
    <property type="entry name" value="HOMEOBOX_2"/>
    <property type="match status" value="1"/>
</dbReference>
<keyword evidence="2 5" id="KW-0238">DNA-binding</keyword>